<organism evidence="1">
    <name type="scientific">Macaca fascicularis</name>
    <name type="common">Crab-eating macaque</name>
    <name type="synonym">Cynomolgus monkey</name>
    <dbReference type="NCBI Taxonomy" id="9541"/>
    <lineage>
        <taxon>Eukaryota</taxon>
        <taxon>Metazoa</taxon>
        <taxon>Chordata</taxon>
        <taxon>Craniata</taxon>
        <taxon>Vertebrata</taxon>
        <taxon>Euteleostomi</taxon>
        <taxon>Mammalia</taxon>
        <taxon>Eutheria</taxon>
        <taxon>Euarchontoglires</taxon>
        <taxon>Primates</taxon>
        <taxon>Haplorrhini</taxon>
        <taxon>Catarrhini</taxon>
        <taxon>Cercopithecidae</taxon>
        <taxon>Cercopithecinae</taxon>
        <taxon>Macaca</taxon>
    </lineage>
</organism>
<proteinExistence type="evidence at transcript level"/>
<accession>I7GKF0</accession>
<evidence type="ECO:0000313" key="1">
    <source>
        <dbReference type="EMBL" id="BAE88581.1"/>
    </source>
</evidence>
<reference evidence="1" key="1">
    <citation type="journal article" date="2007" name="PLoS Biol.">
        <title>Rate of evolution in brain-expressed genes in humans and other primates.</title>
        <authorList>
            <person name="Wang H.-Y."/>
            <person name="Chien H.-C."/>
            <person name="Osada N."/>
            <person name="Hashimoto K."/>
            <person name="Sugano S."/>
            <person name="Gojobori T."/>
            <person name="Chou C.-K."/>
            <person name="Tsai S.-F."/>
            <person name="Wu C.-I."/>
            <person name="Shen C.-K.J."/>
        </authorList>
    </citation>
    <scope>NUCLEOTIDE SEQUENCE</scope>
</reference>
<dbReference type="AlphaFoldDB" id="I7GKF0"/>
<protein>
    <submittedName>
        <fullName evidence="1">Macaca fascicularis brain cDNA clone: QflA-10204, similar to human hypothetical protein LOC386597 (LOC386597), mRNA, RefSeq: XM_379073.1</fullName>
    </submittedName>
</protein>
<sequence length="90" mass="10715">MKEEETTAYGPNLAWCLLLEISCYWNATLPIHLSITCGRFFTIRAELYNCDRLYDSQNLKYFTVWHFTEKVYQPLFQIDKDITQVGLLLR</sequence>
<dbReference type="EMBL" id="AB171518">
    <property type="protein sequence ID" value="BAE88581.1"/>
    <property type="molecule type" value="mRNA"/>
</dbReference>
<name>I7GKF0_MACFA</name>